<proteinExistence type="predicted"/>
<feature type="domain" description="DUF5753" evidence="1">
    <location>
        <begin position="109"/>
        <end position="287"/>
    </location>
</feature>
<dbReference type="AlphaFoldDB" id="M3FMW0"/>
<dbReference type="GO" id="GO:0003677">
    <property type="term" value="F:DNA binding"/>
    <property type="evidence" value="ECO:0007669"/>
    <property type="project" value="InterPro"/>
</dbReference>
<evidence type="ECO:0000313" key="2">
    <source>
        <dbReference type="EMBL" id="EMF53439.1"/>
    </source>
</evidence>
<accession>M3FMW0</accession>
<evidence type="ECO:0000259" key="1">
    <source>
        <dbReference type="Pfam" id="PF19054"/>
    </source>
</evidence>
<dbReference type="InterPro" id="IPR010982">
    <property type="entry name" value="Lambda_DNA-bd_dom_sf"/>
</dbReference>
<gene>
    <name evidence="2" type="ORF">SBD_4983</name>
</gene>
<sequence length="292" mass="33175">MTLGELIVGESELIWRWPRVSVDWEPDPSDSLKTFGAFVQALREHHGYTRERFAPLVRFSVHTVASIELGRRMADEVFVERADEVLGSTGALVRAARHVSRQPGLASWFRRWAKLEAQAISLCTYECRLVPGLLQPESYVRALCDEDVPPLPDEELEALVAARMQRQRLFRDKPRTTFDFIVEESVVMRRLGGADVCRALLDRLLAASELRNVTLQIMPARTEHHACLAGPIRLLETPDTQRYAYSEGQESGRLIADKKEVAKLSLRYARLRSQALSPQESVGLLRRMRGEL</sequence>
<dbReference type="Pfam" id="PF19054">
    <property type="entry name" value="DUF5753"/>
    <property type="match status" value="1"/>
</dbReference>
<reference evidence="3" key="1">
    <citation type="journal article" date="2013" name="Genome Announc.">
        <title>Draft Genome Sequence of Streptomyces bottropensis ATCC 25435, a Bottromycin-Producing Actinomycete.</title>
        <authorList>
            <person name="Zhang H."/>
            <person name="Zhou W."/>
            <person name="Zhuang Y."/>
            <person name="Liang X."/>
            <person name="Liu T."/>
        </authorList>
    </citation>
    <scope>NUCLEOTIDE SEQUENCE [LARGE SCALE GENOMIC DNA]</scope>
    <source>
        <strain evidence="3">ATCC 25435</strain>
    </source>
</reference>
<dbReference type="Pfam" id="PF13560">
    <property type="entry name" value="HTH_31"/>
    <property type="match status" value="1"/>
</dbReference>
<dbReference type="InterPro" id="IPR043917">
    <property type="entry name" value="DUF5753"/>
</dbReference>
<organism evidence="2 3">
    <name type="scientific">Streptomyces bottropensis ATCC 25435</name>
    <dbReference type="NCBI Taxonomy" id="1054862"/>
    <lineage>
        <taxon>Bacteria</taxon>
        <taxon>Bacillati</taxon>
        <taxon>Actinomycetota</taxon>
        <taxon>Actinomycetes</taxon>
        <taxon>Kitasatosporales</taxon>
        <taxon>Streptomycetaceae</taxon>
        <taxon>Streptomyces</taxon>
    </lineage>
</organism>
<dbReference type="EMBL" id="KB405089">
    <property type="protein sequence ID" value="EMF53439.1"/>
    <property type="molecule type" value="Genomic_DNA"/>
</dbReference>
<dbReference type="Proteomes" id="UP000030760">
    <property type="component" value="Unassembled WGS sequence"/>
</dbReference>
<name>M3FMW0_9ACTN</name>
<dbReference type="Gene3D" id="1.10.260.40">
    <property type="entry name" value="lambda repressor-like DNA-binding domains"/>
    <property type="match status" value="1"/>
</dbReference>
<protein>
    <submittedName>
        <fullName evidence="2">Xre family toxin-antitoxin system antitoxin component</fullName>
    </submittedName>
</protein>
<dbReference type="SUPFAM" id="SSF47413">
    <property type="entry name" value="lambda repressor-like DNA-binding domains"/>
    <property type="match status" value="1"/>
</dbReference>
<evidence type="ECO:0000313" key="3">
    <source>
        <dbReference type="Proteomes" id="UP000030760"/>
    </source>
</evidence>